<dbReference type="AlphaFoldDB" id="A0A2H0BEE5"/>
<evidence type="ECO:0000256" key="1">
    <source>
        <dbReference type="SAM" id="Phobius"/>
    </source>
</evidence>
<name>A0A2H0BEE5_UNCKA</name>
<dbReference type="EMBL" id="PCSU01000091">
    <property type="protein sequence ID" value="PIP56053.1"/>
    <property type="molecule type" value="Genomic_DNA"/>
</dbReference>
<accession>A0A2H0BEE5</accession>
<reference evidence="2 3" key="1">
    <citation type="submission" date="2017-09" db="EMBL/GenBank/DDBJ databases">
        <title>Depth-based differentiation of microbial function through sediment-hosted aquifers and enrichment of novel symbionts in the deep terrestrial subsurface.</title>
        <authorList>
            <person name="Probst A.J."/>
            <person name="Ladd B."/>
            <person name="Jarett J.K."/>
            <person name="Geller-Mcgrath D.E."/>
            <person name="Sieber C.M."/>
            <person name="Emerson J.B."/>
            <person name="Anantharaman K."/>
            <person name="Thomas B.C."/>
            <person name="Malmstrom R."/>
            <person name="Stieglmeier M."/>
            <person name="Klingl A."/>
            <person name="Woyke T."/>
            <person name="Ryan C.M."/>
            <person name="Banfield J.F."/>
        </authorList>
    </citation>
    <scope>NUCLEOTIDE SEQUENCE [LARGE SCALE GENOMIC DNA]</scope>
    <source>
        <strain evidence="2">CG22_combo_CG10-13_8_21_14_all_39_12</strain>
    </source>
</reference>
<keyword evidence="1" id="KW-1133">Transmembrane helix</keyword>
<evidence type="ECO:0000313" key="3">
    <source>
        <dbReference type="Proteomes" id="UP000228495"/>
    </source>
</evidence>
<dbReference type="Proteomes" id="UP000228495">
    <property type="component" value="Unassembled WGS sequence"/>
</dbReference>
<protein>
    <recommendedName>
        <fullName evidence="4">Major facilitator superfamily (MFS) profile domain-containing protein</fullName>
    </recommendedName>
</protein>
<evidence type="ECO:0000313" key="2">
    <source>
        <dbReference type="EMBL" id="PIP56053.1"/>
    </source>
</evidence>
<feature type="transmembrane region" description="Helical" evidence="1">
    <location>
        <begin position="56"/>
        <end position="78"/>
    </location>
</feature>
<feature type="transmembrane region" description="Helical" evidence="1">
    <location>
        <begin position="84"/>
        <end position="104"/>
    </location>
</feature>
<feature type="transmembrane region" description="Helical" evidence="1">
    <location>
        <begin position="20"/>
        <end position="44"/>
    </location>
</feature>
<feature type="transmembrane region" description="Helical" evidence="1">
    <location>
        <begin position="233"/>
        <end position="266"/>
    </location>
</feature>
<sequence length="390" mass="44199">MHSFYSLLNLPHHTHKSLSWLYGASVFRTFVAGFAFTLLPVVLYQSRSNEPIRDTLLFVALMYLIAPVVKLFLTPLVFNVCSVYGLRVSFILGQIFLTLCLILLRFEHITLAFVLLGFATSFWWIAYHIFFVEGGNLKSVGKDIGLLEALSLIIGMITPVLSGFVIQTVHANTFWNISITLSLLTIIPTLFLENSEKLSHVTFKDIYNEFKINKHDFLMFSGLSSESYLYSTVWPIALIFVLDDIFSIGLFFTAITLGAILINFFLGKYIDSHPKERIEKLGVLTFFVSWIGKVLLQNPVSFYFFETMHRIAQPLFSMPADATGYANAHNKNTSRYLAFRQSSMHLSAIVVMLIFVIVLYFDLPIWSMFIVAAGVSLLPLAMRGKVTSNK</sequence>
<dbReference type="SUPFAM" id="SSF103473">
    <property type="entry name" value="MFS general substrate transporter"/>
    <property type="match status" value="2"/>
</dbReference>
<organism evidence="2 3">
    <name type="scientific">candidate division WWE3 bacterium CG22_combo_CG10-13_8_21_14_all_39_12</name>
    <dbReference type="NCBI Taxonomy" id="1975094"/>
    <lineage>
        <taxon>Bacteria</taxon>
        <taxon>Katanobacteria</taxon>
    </lineage>
</organism>
<dbReference type="Gene3D" id="1.20.1250.20">
    <property type="entry name" value="MFS general substrate transporter like domains"/>
    <property type="match status" value="2"/>
</dbReference>
<feature type="transmembrane region" description="Helical" evidence="1">
    <location>
        <begin position="173"/>
        <end position="192"/>
    </location>
</feature>
<comment type="caution">
    <text evidence="2">The sequence shown here is derived from an EMBL/GenBank/DDBJ whole genome shotgun (WGS) entry which is preliminary data.</text>
</comment>
<keyword evidence="1" id="KW-0472">Membrane</keyword>
<proteinExistence type="predicted"/>
<evidence type="ECO:0008006" key="4">
    <source>
        <dbReference type="Google" id="ProtNLM"/>
    </source>
</evidence>
<keyword evidence="1" id="KW-0812">Transmembrane</keyword>
<gene>
    <name evidence="2" type="ORF">COX05_04995</name>
</gene>
<feature type="transmembrane region" description="Helical" evidence="1">
    <location>
        <begin position="111"/>
        <end position="132"/>
    </location>
</feature>
<dbReference type="InterPro" id="IPR036259">
    <property type="entry name" value="MFS_trans_sf"/>
</dbReference>
<feature type="transmembrane region" description="Helical" evidence="1">
    <location>
        <begin position="348"/>
        <end position="381"/>
    </location>
</feature>
<feature type="transmembrane region" description="Helical" evidence="1">
    <location>
        <begin position="144"/>
        <end position="166"/>
    </location>
</feature>